<dbReference type="AlphaFoldDB" id="A0A9X2VT45"/>
<proteinExistence type="predicted"/>
<comment type="caution">
    <text evidence="1">The sequence shown here is derived from an EMBL/GenBank/DDBJ whole genome shotgun (WGS) entry which is preliminary data.</text>
</comment>
<dbReference type="Proteomes" id="UP001141259">
    <property type="component" value="Unassembled WGS sequence"/>
</dbReference>
<accession>A0A9X2VT45</accession>
<dbReference type="RefSeq" id="WP_259627644.1">
    <property type="nucleotide sequence ID" value="NZ_JANYMP010000022.1"/>
</dbReference>
<evidence type="ECO:0000313" key="1">
    <source>
        <dbReference type="EMBL" id="MCS7482164.1"/>
    </source>
</evidence>
<sequence>MNEIVFRVVDDTLTDTQLDEALHKLLDDLLELHLDATRLRTGQPPVGAEKVEVGMVVVQAVTEADVANQVAERVRAWFAGTGVQQVVIEVGDTSLALVQGTDDQQERLVTHFSGVTAR</sequence>
<dbReference type="EMBL" id="JANYMP010000022">
    <property type="protein sequence ID" value="MCS7482164.1"/>
    <property type="molecule type" value="Genomic_DNA"/>
</dbReference>
<protein>
    <submittedName>
        <fullName evidence="1">Uncharacterized protein</fullName>
    </submittedName>
</protein>
<keyword evidence="2" id="KW-1185">Reference proteome</keyword>
<organism evidence="1 2">
    <name type="scientific">Umezawaea endophytica</name>
    <dbReference type="NCBI Taxonomy" id="1654476"/>
    <lineage>
        <taxon>Bacteria</taxon>
        <taxon>Bacillati</taxon>
        <taxon>Actinomycetota</taxon>
        <taxon>Actinomycetes</taxon>
        <taxon>Pseudonocardiales</taxon>
        <taxon>Pseudonocardiaceae</taxon>
        <taxon>Umezawaea</taxon>
    </lineage>
</organism>
<reference evidence="1" key="1">
    <citation type="submission" date="2022-08" db="EMBL/GenBank/DDBJ databases">
        <authorList>
            <person name="Tistechok S."/>
            <person name="Samborskyy M."/>
            <person name="Roman I."/>
        </authorList>
    </citation>
    <scope>NUCLEOTIDE SEQUENCE</scope>
    <source>
        <strain evidence="1">DSM 103496</strain>
    </source>
</reference>
<gene>
    <name evidence="1" type="ORF">NZH93_35405</name>
</gene>
<evidence type="ECO:0000313" key="2">
    <source>
        <dbReference type="Proteomes" id="UP001141259"/>
    </source>
</evidence>
<name>A0A9X2VT45_9PSEU</name>